<keyword evidence="9" id="KW-0460">Magnesium</keyword>
<comment type="catalytic activity">
    <reaction evidence="12">
        <text>n isopentenyl diphosphate + (2E,6E)-farnesyl diphosphate = a di-trans,poly-cis-polyprenyl diphosphate + n diphosphate</text>
        <dbReference type="Rhea" id="RHEA:53008"/>
        <dbReference type="Rhea" id="RHEA-COMP:19494"/>
        <dbReference type="ChEBI" id="CHEBI:33019"/>
        <dbReference type="ChEBI" id="CHEBI:128769"/>
        <dbReference type="ChEBI" id="CHEBI:136960"/>
        <dbReference type="ChEBI" id="CHEBI:175763"/>
        <dbReference type="EC" id="2.5.1.87"/>
    </reaction>
</comment>
<evidence type="ECO:0000256" key="2">
    <source>
        <dbReference type="ARBA" id="ARBA00004586"/>
    </source>
</evidence>
<comment type="pathway">
    <text evidence="3">Protein modification; protein glycosylation.</text>
</comment>
<keyword evidence="6" id="KW-0808">Transferase</keyword>
<dbReference type="AlphaFoldDB" id="A0A653CXS7"/>
<dbReference type="InterPro" id="IPR036424">
    <property type="entry name" value="UPP_synth-like_sf"/>
</dbReference>
<keyword evidence="11" id="KW-0472">Membrane</keyword>
<reference evidence="13 14" key="1">
    <citation type="submission" date="2019-01" db="EMBL/GenBank/DDBJ databases">
        <authorList>
            <person name="Sayadi A."/>
        </authorList>
    </citation>
    <scope>NUCLEOTIDE SEQUENCE [LARGE SCALE GENOMIC DNA]</scope>
</reference>
<dbReference type="OrthoDB" id="19639at2759"/>
<keyword evidence="10" id="KW-1133">Transmembrane helix</keyword>
<evidence type="ECO:0000256" key="10">
    <source>
        <dbReference type="ARBA" id="ARBA00022989"/>
    </source>
</evidence>
<organism evidence="13 14">
    <name type="scientific">Callosobruchus maculatus</name>
    <name type="common">Southern cowpea weevil</name>
    <name type="synonym">Pulse bruchid</name>
    <dbReference type="NCBI Taxonomy" id="64391"/>
    <lineage>
        <taxon>Eukaryota</taxon>
        <taxon>Metazoa</taxon>
        <taxon>Ecdysozoa</taxon>
        <taxon>Arthropoda</taxon>
        <taxon>Hexapoda</taxon>
        <taxon>Insecta</taxon>
        <taxon>Pterygota</taxon>
        <taxon>Neoptera</taxon>
        <taxon>Endopterygota</taxon>
        <taxon>Coleoptera</taxon>
        <taxon>Polyphaga</taxon>
        <taxon>Cucujiformia</taxon>
        <taxon>Chrysomeloidea</taxon>
        <taxon>Chrysomelidae</taxon>
        <taxon>Bruchinae</taxon>
        <taxon>Bruchini</taxon>
        <taxon>Callosobruchus</taxon>
    </lineage>
</organism>
<accession>A0A653CXS7</accession>
<dbReference type="SUPFAM" id="SSF64005">
    <property type="entry name" value="Undecaprenyl diphosphate synthase"/>
    <property type="match status" value="1"/>
</dbReference>
<dbReference type="EMBL" id="CAACVG010009268">
    <property type="protein sequence ID" value="VEN52725.1"/>
    <property type="molecule type" value="Genomic_DNA"/>
</dbReference>
<evidence type="ECO:0000256" key="4">
    <source>
        <dbReference type="ARBA" id="ARBA00005432"/>
    </source>
</evidence>
<protein>
    <recommendedName>
        <fullName evidence="5">ditrans,polycis-polyprenyl diphosphate synthase [(2E,6E)-farnesyldiphosphate specific]</fullName>
        <ecNumber evidence="5">2.5.1.87</ecNumber>
    </recommendedName>
</protein>
<dbReference type="PANTHER" id="PTHR21528:SF0">
    <property type="entry name" value="DEHYDRODOLICHYL DIPHOSPHATE SYNTHASE COMPLEX SUBUNIT NUS1"/>
    <property type="match status" value="1"/>
</dbReference>
<dbReference type="GO" id="GO:1904423">
    <property type="term" value="C:dehydrodolichyl diphosphate synthase complex"/>
    <property type="evidence" value="ECO:0007669"/>
    <property type="project" value="InterPro"/>
</dbReference>
<name>A0A653CXS7_CALMS</name>
<evidence type="ECO:0000256" key="6">
    <source>
        <dbReference type="ARBA" id="ARBA00022679"/>
    </source>
</evidence>
<evidence type="ECO:0000256" key="1">
    <source>
        <dbReference type="ARBA" id="ARBA00001946"/>
    </source>
</evidence>
<comment type="similarity">
    <text evidence="4">Belongs to the UPP synthase family.</text>
</comment>
<evidence type="ECO:0000313" key="14">
    <source>
        <dbReference type="Proteomes" id="UP000410492"/>
    </source>
</evidence>
<evidence type="ECO:0000256" key="3">
    <source>
        <dbReference type="ARBA" id="ARBA00004922"/>
    </source>
</evidence>
<evidence type="ECO:0000256" key="12">
    <source>
        <dbReference type="ARBA" id="ARBA00047353"/>
    </source>
</evidence>
<evidence type="ECO:0000256" key="5">
    <source>
        <dbReference type="ARBA" id="ARBA00012596"/>
    </source>
</evidence>
<sequence length="246" mass="29060">MWRIAVYETLYSLIHGLYTVFEFFCGVFEYVYKIVFFTCHEFLFPSQKSIRLKELVDKIKKKPKHLTVLLGPEEPEVADLANLVIWCLASQILFISFYDHKGTLKKKEEKLQTEVKKRSGETAQIIWYTDENSNLENGFKGSKVHVKVITEEDSKMSAVNITNSLLESRERDFTIENIHKHFVKQFNFPDPEMGIVFGKDYCFYNYPPWQMRLTEFFRLTSLKGITYAQFLQLLVKFTSREQRLGK</sequence>
<comment type="cofactor">
    <cofactor evidence="1">
        <name>Mg(2+)</name>
        <dbReference type="ChEBI" id="CHEBI:18420"/>
    </cofactor>
</comment>
<dbReference type="GO" id="GO:0045547">
    <property type="term" value="F:ditrans,polycis-polyprenyl diphosphate synthase [(2E,6E)-farnesyl diphosphate specific] activity"/>
    <property type="evidence" value="ECO:0007669"/>
    <property type="project" value="UniProtKB-EC"/>
</dbReference>
<dbReference type="GO" id="GO:0005789">
    <property type="term" value="C:endoplasmic reticulum membrane"/>
    <property type="evidence" value="ECO:0007669"/>
    <property type="project" value="UniProtKB-SubCell"/>
</dbReference>
<dbReference type="PANTHER" id="PTHR21528">
    <property type="entry name" value="DEHYDRODOLICHYL DIPHOSPHATE SYNTHASE COMPLEX SUBUNIT NUS1"/>
    <property type="match status" value="1"/>
</dbReference>
<evidence type="ECO:0000256" key="8">
    <source>
        <dbReference type="ARBA" id="ARBA00022824"/>
    </source>
</evidence>
<gene>
    <name evidence="13" type="ORF">CALMAC_LOCUS12752</name>
</gene>
<keyword evidence="8" id="KW-0256">Endoplasmic reticulum</keyword>
<dbReference type="UniPathway" id="UPA00378"/>
<keyword evidence="14" id="KW-1185">Reference proteome</keyword>
<evidence type="ECO:0000313" key="13">
    <source>
        <dbReference type="EMBL" id="VEN52725.1"/>
    </source>
</evidence>
<evidence type="ECO:0000256" key="11">
    <source>
        <dbReference type="ARBA" id="ARBA00023136"/>
    </source>
</evidence>
<dbReference type="Proteomes" id="UP000410492">
    <property type="component" value="Unassembled WGS sequence"/>
</dbReference>
<dbReference type="Gene3D" id="3.40.1180.10">
    <property type="entry name" value="Decaprenyl diphosphate synthase-like"/>
    <property type="match status" value="1"/>
</dbReference>
<comment type="subcellular location">
    <subcellularLocation>
        <location evidence="2">Endoplasmic reticulum membrane</location>
    </subcellularLocation>
</comment>
<evidence type="ECO:0000256" key="7">
    <source>
        <dbReference type="ARBA" id="ARBA00022692"/>
    </source>
</evidence>
<keyword evidence="7" id="KW-0812">Transmembrane</keyword>
<proteinExistence type="inferred from homology"/>
<dbReference type="EC" id="2.5.1.87" evidence="5"/>
<evidence type="ECO:0000256" key="9">
    <source>
        <dbReference type="ARBA" id="ARBA00022842"/>
    </source>
</evidence>
<dbReference type="InterPro" id="IPR038887">
    <property type="entry name" value="Nus1/NgBR"/>
</dbReference>